<accession>A0A0B7AWZ4</accession>
<dbReference type="EMBL" id="HACG01037711">
    <property type="protein sequence ID" value="CEK84576.1"/>
    <property type="molecule type" value="Transcribed_RNA"/>
</dbReference>
<sequence>ERERERAKILPSQTFIDWEKINKKIEHNWLTALDIKCGDPKVTVTAVTIHGNRIKDHKVCVI</sequence>
<protein>
    <submittedName>
        <fullName evidence="1">Uncharacterized protein</fullName>
    </submittedName>
</protein>
<dbReference type="AlphaFoldDB" id="A0A0B7AWZ4"/>
<name>A0A0B7AWZ4_9EUPU</name>
<reference evidence="1" key="1">
    <citation type="submission" date="2014-12" db="EMBL/GenBank/DDBJ databases">
        <title>Insight into the proteome of Arion vulgaris.</title>
        <authorList>
            <person name="Aradska J."/>
            <person name="Bulat T."/>
            <person name="Smidak R."/>
            <person name="Sarate P."/>
            <person name="Gangsoo J."/>
            <person name="Sialana F."/>
            <person name="Bilban M."/>
            <person name="Lubec G."/>
        </authorList>
    </citation>
    <scope>NUCLEOTIDE SEQUENCE</scope>
    <source>
        <tissue evidence="1">Skin</tissue>
    </source>
</reference>
<evidence type="ECO:0000313" key="1">
    <source>
        <dbReference type="EMBL" id="CEK84576.1"/>
    </source>
</evidence>
<organism evidence="1">
    <name type="scientific">Arion vulgaris</name>
    <dbReference type="NCBI Taxonomy" id="1028688"/>
    <lineage>
        <taxon>Eukaryota</taxon>
        <taxon>Metazoa</taxon>
        <taxon>Spiralia</taxon>
        <taxon>Lophotrochozoa</taxon>
        <taxon>Mollusca</taxon>
        <taxon>Gastropoda</taxon>
        <taxon>Heterobranchia</taxon>
        <taxon>Euthyneura</taxon>
        <taxon>Panpulmonata</taxon>
        <taxon>Eupulmonata</taxon>
        <taxon>Stylommatophora</taxon>
        <taxon>Helicina</taxon>
        <taxon>Arionoidea</taxon>
        <taxon>Arionidae</taxon>
        <taxon>Arion</taxon>
    </lineage>
</organism>
<gene>
    <name evidence="1" type="primary">ORF143431</name>
</gene>
<feature type="non-terminal residue" evidence="1">
    <location>
        <position position="1"/>
    </location>
</feature>
<proteinExistence type="predicted"/>